<evidence type="ECO:0000256" key="1">
    <source>
        <dbReference type="ARBA" id="ARBA00022884"/>
    </source>
</evidence>
<dbReference type="InterPro" id="IPR036555">
    <property type="entry name" value="NusA_N_sf"/>
</dbReference>
<gene>
    <name evidence="3" type="ORF">METZ01_LOCUS489909</name>
</gene>
<feature type="non-terminal residue" evidence="3">
    <location>
        <position position="139"/>
    </location>
</feature>
<dbReference type="AlphaFoldDB" id="A0A383CYM2"/>
<accession>A0A383CYM2</accession>
<dbReference type="Gene3D" id="3.30.1480.10">
    <property type="entry name" value="NusA, N-terminal domain"/>
    <property type="match status" value="1"/>
</dbReference>
<name>A0A383CYM2_9ZZZZ</name>
<dbReference type="EMBL" id="UINC01212637">
    <property type="protein sequence ID" value="SVE37055.1"/>
    <property type="molecule type" value="Genomic_DNA"/>
</dbReference>
<protein>
    <recommendedName>
        <fullName evidence="2">Transcription factor NusA N-terminal domain-containing protein</fullName>
    </recommendedName>
</protein>
<dbReference type="SUPFAM" id="SSF69705">
    <property type="entry name" value="Transcription factor NusA, N-terminal domain"/>
    <property type="match status" value="1"/>
</dbReference>
<organism evidence="3">
    <name type="scientific">marine metagenome</name>
    <dbReference type="NCBI Taxonomy" id="408172"/>
    <lineage>
        <taxon>unclassified sequences</taxon>
        <taxon>metagenomes</taxon>
        <taxon>ecological metagenomes</taxon>
    </lineage>
</organism>
<dbReference type="GO" id="GO:0005829">
    <property type="term" value="C:cytosol"/>
    <property type="evidence" value="ECO:0007669"/>
    <property type="project" value="TreeGrafter"/>
</dbReference>
<sequence>MSLEVLSIIEQISREKGIDKEILVAALKSAVEVAARKKLPHIKELHSRFNEETGEVDIYAEKTIVKKKAADPNEEITLKEALKISPDAAEGETILVPQVLENYGRIAAQLAKQVILQKVREAEVDLIHQEFKDKRGQLI</sequence>
<dbReference type="PANTHER" id="PTHR22648">
    <property type="entry name" value="TRANSCRIPTION TERMINATION FACTOR NUSA"/>
    <property type="match status" value="1"/>
</dbReference>
<dbReference type="Pfam" id="PF08529">
    <property type="entry name" value="NusA_N"/>
    <property type="match status" value="1"/>
</dbReference>
<evidence type="ECO:0000313" key="3">
    <source>
        <dbReference type="EMBL" id="SVE37055.1"/>
    </source>
</evidence>
<dbReference type="GO" id="GO:0003723">
    <property type="term" value="F:RNA binding"/>
    <property type="evidence" value="ECO:0007669"/>
    <property type="project" value="UniProtKB-KW"/>
</dbReference>
<dbReference type="GO" id="GO:0031564">
    <property type="term" value="P:transcription antitermination"/>
    <property type="evidence" value="ECO:0007669"/>
    <property type="project" value="InterPro"/>
</dbReference>
<keyword evidence="1" id="KW-0694">RNA-binding</keyword>
<feature type="domain" description="Transcription factor NusA N-terminal" evidence="2">
    <location>
        <begin position="4"/>
        <end position="123"/>
    </location>
</feature>
<dbReference type="InterPro" id="IPR013735">
    <property type="entry name" value="TF_NusA_N"/>
</dbReference>
<dbReference type="GO" id="GO:0003700">
    <property type="term" value="F:DNA-binding transcription factor activity"/>
    <property type="evidence" value="ECO:0007669"/>
    <property type="project" value="InterPro"/>
</dbReference>
<evidence type="ECO:0000259" key="2">
    <source>
        <dbReference type="Pfam" id="PF08529"/>
    </source>
</evidence>
<proteinExistence type="predicted"/>
<dbReference type="InterPro" id="IPR030842">
    <property type="entry name" value="TF_NusA_bacterial"/>
</dbReference>
<dbReference type="PANTHER" id="PTHR22648:SF0">
    <property type="entry name" value="TRANSCRIPTION TERMINATION_ANTITERMINATION PROTEIN NUSA"/>
    <property type="match status" value="1"/>
</dbReference>
<dbReference type="GO" id="GO:0006353">
    <property type="term" value="P:DNA-templated transcription termination"/>
    <property type="evidence" value="ECO:0007669"/>
    <property type="project" value="InterPro"/>
</dbReference>
<reference evidence="3" key="1">
    <citation type="submission" date="2018-05" db="EMBL/GenBank/DDBJ databases">
        <authorList>
            <person name="Lanie J.A."/>
            <person name="Ng W.-L."/>
            <person name="Kazmierczak K.M."/>
            <person name="Andrzejewski T.M."/>
            <person name="Davidsen T.M."/>
            <person name="Wayne K.J."/>
            <person name="Tettelin H."/>
            <person name="Glass J.I."/>
            <person name="Rusch D."/>
            <person name="Podicherti R."/>
            <person name="Tsui H.-C.T."/>
            <person name="Winkler M.E."/>
        </authorList>
    </citation>
    <scope>NUCLEOTIDE SEQUENCE</scope>
</reference>